<dbReference type="InterPro" id="IPR013321">
    <property type="entry name" value="Arc_rbn_hlx_hlx"/>
</dbReference>
<geneLocation type="plasmid" evidence="2 3">
    <name>pSymB</name>
</geneLocation>
<evidence type="ECO:0000259" key="1">
    <source>
        <dbReference type="Pfam" id="PF22513"/>
    </source>
</evidence>
<organism evidence="2 3">
    <name type="scientific">Rhizobium meliloti (strain 1021)</name>
    <name type="common">Ensifer meliloti</name>
    <name type="synonym">Sinorhizobium meliloti</name>
    <dbReference type="NCBI Taxonomy" id="266834"/>
    <lineage>
        <taxon>Bacteria</taxon>
        <taxon>Pseudomonadati</taxon>
        <taxon>Pseudomonadota</taxon>
        <taxon>Alphaproteobacteria</taxon>
        <taxon>Hyphomicrobiales</taxon>
        <taxon>Rhizobiaceae</taxon>
        <taxon>Sinorhizobium/Ensifer group</taxon>
        <taxon>Sinorhizobium</taxon>
    </lineage>
</organism>
<name>Q92U04_RHIME</name>
<dbReference type="AlphaFoldDB" id="Q92U04"/>
<proteinExistence type="predicted"/>
<dbReference type="HOGENOM" id="CLU_1569450_0_0_5"/>
<keyword evidence="3" id="KW-1185">Reference proteome</keyword>
<evidence type="ECO:0000313" key="2">
    <source>
        <dbReference type="EMBL" id="CAC49739.1"/>
    </source>
</evidence>
<sequence>MASMTIRNLDDGLKKRLRIRAAAHGRSMEDEARDILRAALSTGENRPANLAAAIRSRIVPLGGVELELPPARPCAAYRISPGDHSRHQCSVGAAGPGALRRGRDLACRATNGGCIYHDGNGKLNCSTACGSCPTDADGKSSRQRLSRSFVRILPGVFYRSTARRRTLSVA</sequence>
<dbReference type="EMBL" id="AL591985">
    <property type="protein sequence ID" value="CAC49739.1"/>
    <property type="molecule type" value="Genomic_DNA"/>
</dbReference>
<evidence type="ECO:0000313" key="3">
    <source>
        <dbReference type="Proteomes" id="UP000001976"/>
    </source>
</evidence>
<dbReference type="Proteomes" id="UP000001976">
    <property type="component" value="Plasmid pSymB"/>
</dbReference>
<gene>
    <name evidence="2" type="ORF">SM_b21509</name>
</gene>
<dbReference type="PIR" id="C96009">
    <property type="entry name" value="C96009"/>
</dbReference>
<dbReference type="EnsemblBacteria" id="CAC49739">
    <property type="protein sequence ID" value="CAC49739"/>
    <property type="gene ID" value="SM_b21509"/>
</dbReference>
<keyword evidence="2" id="KW-0614">Plasmid</keyword>
<dbReference type="eggNOG" id="COG4691">
    <property type="taxonomic scope" value="Bacteria"/>
</dbReference>
<dbReference type="KEGG" id="sme:SM_b21509"/>
<reference evidence="3" key="2">
    <citation type="journal article" date="2001" name="Science">
        <title>The composite genome of the legume symbiont Sinorhizobium meliloti.</title>
        <authorList>
            <person name="Galibert F."/>
            <person name="Finan T.M."/>
            <person name="Long S.R."/>
            <person name="Puehler A."/>
            <person name="Abola P."/>
            <person name="Ampe F."/>
            <person name="Barloy-Hubler F."/>
            <person name="Barnett M.J."/>
            <person name="Becker A."/>
            <person name="Boistard P."/>
            <person name="Bothe G."/>
            <person name="Boutry M."/>
            <person name="Bowser L."/>
            <person name="Buhrmester J."/>
            <person name="Cadieu E."/>
            <person name="Capela D."/>
            <person name="Chain P."/>
            <person name="Cowie A."/>
            <person name="Davis R.W."/>
            <person name="Dreano S."/>
            <person name="Federspiel N.A."/>
            <person name="Fisher R.F."/>
            <person name="Gloux S."/>
            <person name="Godrie T."/>
            <person name="Goffeau A."/>
            <person name="Golding B."/>
            <person name="Gouzy J."/>
            <person name="Gurjal M."/>
            <person name="Hernandez-Lucas I."/>
            <person name="Hong A."/>
            <person name="Huizar L."/>
            <person name="Hyman R.W."/>
            <person name="Jones T."/>
            <person name="Kahn D."/>
            <person name="Kahn M.L."/>
            <person name="Kalman S."/>
            <person name="Keating D.H."/>
            <person name="Kiss E."/>
            <person name="Komp C."/>
            <person name="Lelaure V."/>
            <person name="Masuy D."/>
            <person name="Palm C."/>
            <person name="Peck M.C."/>
            <person name="Pohl T.M."/>
            <person name="Portetelle D."/>
            <person name="Purnelle B."/>
            <person name="Ramsperger U."/>
            <person name="Surzycki R."/>
            <person name="Thebault P."/>
            <person name="Vandenbol M."/>
            <person name="Vorhoelter F.J."/>
            <person name="Weidner S."/>
            <person name="Wells D.H."/>
            <person name="Wong K."/>
            <person name="Yeh K.-C."/>
            <person name="Batut J."/>
        </authorList>
    </citation>
    <scope>NUCLEOTIDE SEQUENCE [LARGE SCALE GENOMIC DNA]</scope>
    <source>
        <strain evidence="3">1021</strain>
        <plasmid evidence="3">Plasmid pSymB</plasmid>
    </source>
</reference>
<dbReference type="GO" id="GO:0006355">
    <property type="term" value="P:regulation of DNA-templated transcription"/>
    <property type="evidence" value="ECO:0007669"/>
    <property type="project" value="InterPro"/>
</dbReference>
<protein>
    <submittedName>
        <fullName evidence="2">Plasmid stability protein</fullName>
    </submittedName>
</protein>
<dbReference type="InterPro" id="IPR010985">
    <property type="entry name" value="Ribbon_hlx_hlx"/>
</dbReference>
<dbReference type="Pfam" id="PF22513">
    <property type="entry name" value="FitA-like_RHH"/>
    <property type="match status" value="1"/>
</dbReference>
<accession>Q92U04</accession>
<dbReference type="InterPro" id="IPR053853">
    <property type="entry name" value="FitA-like_RHH"/>
</dbReference>
<feature type="domain" description="Antitoxin FitA-like ribbon-helix-helix" evidence="1">
    <location>
        <begin position="2"/>
        <end position="40"/>
    </location>
</feature>
<dbReference type="SMR" id="Q92U04"/>
<dbReference type="Gene3D" id="1.10.1220.10">
    <property type="entry name" value="Met repressor-like"/>
    <property type="match status" value="1"/>
</dbReference>
<dbReference type="OrthoDB" id="2389872at2"/>
<dbReference type="SUPFAM" id="SSF47598">
    <property type="entry name" value="Ribbon-helix-helix"/>
    <property type="match status" value="1"/>
</dbReference>
<reference evidence="2 3" key="1">
    <citation type="journal article" date="2001" name="Proc. Natl. Acad. Sci. U.S.A.">
        <title>The complete sequence of the 1,683-kb pSymB megaplasmid from the N2-fixing endosymbiont Sinorhizobium meliloti.</title>
        <authorList>
            <person name="Finan T.M."/>
            <person name="Weidner S."/>
            <person name="Wong K."/>
            <person name="Buhrmester J."/>
            <person name="Chain P."/>
            <person name="Vorholter F.J."/>
            <person name="Hernandez-Lucas I."/>
            <person name="Becker A."/>
            <person name="Cowie A."/>
            <person name="Gouzy J."/>
            <person name="Golding B."/>
            <person name="Puhler A."/>
        </authorList>
    </citation>
    <scope>NUCLEOTIDE SEQUENCE [LARGE SCALE GENOMIC DNA]</scope>
    <source>
        <strain evidence="2 3">1021</strain>
        <plasmid evidence="3">Plasmid pSymB</plasmid>
    </source>
</reference>